<dbReference type="InterPro" id="IPR020850">
    <property type="entry name" value="GED_dom"/>
</dbReference>
<evidence type="ECO:0000313" key="18">
    <source>
        <dbReference type="Proteomes" id="UP001501940"/>
    </source>
</evidence>
<dbReference type="SMART" id="SM00302">
    <property type="entry name" value="GED"/>
    <property type="match status" value="1"/>
</dbReference>
<dbReference type="GO" id="GO:0098793">
    <property type="term" value="C:presynapse"/>
    <property type="evidence" value="ECO:0007669"/>
    <property type="project" value="GOC"/>
</dbReference>
<dbReference type="PANTHER" id="PTHR11566">
    <property type="entry name" value="DYNAMIN"/>
    <property type="match status" value="1"/>
</dbReference>
<comment type="similarity">
    <text evidence="12">Belongs to the TRAFAC class dynamin-like GTPase superfamily. Dynamin/Fzo/YdjA family.</text>
</comment>
<evidence type="ECO:0000256" key="9">
    <source>
        <dbReference type="ARBA" id="ARBA00023134"/>
    </source>
</evidence>
<keyword evidence="9 12" id="KW-0342">GTP-binding</keyword>
<dbReference type="InterPro" id="IPR000375">
    <property type="entry name" value="Dynamin_stalk"/>
</dbReference>
<evidence type="ECO:0000259" key="15">
    <source>
        <dbReference type="PROSITE" id="PS51388"/>
    </source>
</evidence>
<evidence type="ECO:0000259" key="16">
    <source>
        <dbReference type="PROSITE" id="PS51718"/>
    </source>
</evidence>
<evidence type="ECO:0000256" key="10">
    <source>
        <dbReference type="ARBA" id="ARBA00023175"/>
    </source>
</evidence>
<dbReference type="FunFam" id="1.20.120.1240:FF:000014">
    <property type="entry name" value="Dynamin 2b"/>
    <property type="match status" value="1"/>
</dbReference>
<dbReference type="EC" id="3.6.5.5" evidence="2"/>
<dbReference type="Proteomes" id="UP001501940">
    <property type="component" value="Chromosome 6"/>
</dbReference>
<keyword evidence="4" id="KW-0963">Cytoplasm</keyword>
<sequence length="807" mass="91047">MGNRGMEELIPLVNRLQDAFSSIGQNASLDLPQIAVVGGQSAGKSSVLENFVGKDFLPRGSGIVTRRPLVLQLINCPTEYAEFLHCKGKKFTDFDEVRQEIEAETDRVTGQNKGISPVPINLRVYSPNVLNLTLVDLPGMTKVPVGDQPADIEHQIRDMLMQFVTKDNCLLLAVSPANSDLANSDALKIAKEVDPQGLRTIGVITKLDLMDEGTDARDILENKLLPLRRGYIGVVNRSQKDIDGKKDITAALQAERKFFLSHPSYRHLGDRMGTAYLQKTLNQQLTNHIRDTLPALRSKLQSQLLSIEKEVEEYKNFRPDDPSRKTKALLQMVQQFAVDFEKRIEGSGDQVDTYELSGGAKINRIFHERFPFELVKLESDEKTLRKEISYAIKNIHGIRTGLFTPDMAFETIVKRLIAQIKEPCQKCVDLVINELVNTVRQCTQKLAQYPMLREEMERIVTQHIRDRESRTKTQVILLIDIELAYMNTNHEDFIGFANINVVIRKGWLTINNISIMKGGAKEYWFVLTAETLSWYKDDEEKEKKYMLPVDNLKLKDIEKSFMSSKHIFALFNTEHRNVYKDYRQLELASESLEEVDSWKASFLRAGVYPERTVESSGDGQIHSLDPQLERQVEIVRNLVDSYLSIIHRTVRDLIPKTIMHLMVNNTDRQMDRQVFRQTGGQTDRCSCRQVSVSVQAQHRDEMLRMYYALREGLSIIGDISTSTVTTAMPPPVDDSWLQVTGMPSGRRSPMSSPTPQRRAPPGPPRPGGRAAPGPPGRPAVSPDPGPPSVPSRPNRAPPPGVPSWSGS</sequence>
<evidence type="ECO:0000256" key="13">
    <source>
        <dbReference type="SAM" id="MobiDB-lite"/>
    </source>
</evidence>
<dbReference type="GO" id="GO:0003924">
    <property type="term" value="F:GTPase activity"/>
    <property type="evidence" value="ECO:0007669"/>
    <property type="project" value="InterPro"/>
</dbReference>
<organism evidence="17 18">
    <name type="scientific">Amphiprion ocellaris</name>
    <name type="common">Clown anemonefish</name>
    <dbReference type="NCBI Taxonomy" id="80972"/>
    <lineage>
        <taxon>Eukaryota</taxon>
        <taxon>Metazoa</taxon>
        <taxon>Chordata</taxon>
        <taxon>Craniata</taxon>
        <taxon>Vertebrata</taxon>
        <taxon>Euteleostomi</taxon>
        <taxon>Actinopterygii</taxon>
        <taxon>Neopterygii</taxon>
        <taxon>Teleostei</taxon>
        <taxon>Neoteleostei</taxon>
        <taxon>Acanthomorphata</taxon>
        <taxon>Ovalentaria</taxon>
        <taxon>Pomacentridae</taxon>
        <taxon>Amphiprion</taxon>
    </lineage>
</organism>
<dbReference type="CDD" id="cd01256">
    <property type="entry name" value="PH_dynamin"/>
    <property type="match status" value="1"/>
</dbReference>
<evidence type="ECO:0000259" key="14">
    <source>
        <dbReference type="PROSITE" id="PS50003"/>
    </source>
</evidence>
<dbReference type="GO" id="GO:0005737">
    <property type="term" value="C:cytoplasm"/>
    <property type="evidence" value="ECO:0007669"/>
    <property type="project" value="UniProtKB-SubCell"/>
</dbReference>
<dbReference type="InterPro" id="IPR001401">
    <property type="entry name" value="Dynamin_GTPase"/>
</dbReference>
<dbReference type="GeneTree" id="ENSGT00940000155214"/>
<dbReference type="GO" id="GO:0005874">
    <property type="term" value="C:microtubule"/>
    <property type="evidence" value="ECO:0007669"/>
    <property type="project" value="UniProtKB-KW"/>
</dbReference>
<dbReference type="GO" id="GO:0005525">
    <property type="term" value="F:GTP binding"/>
    <property type="evidence" value="ECO:0007669"/>
    <property type="project" value="UniProtKB-KW"/>
</dbReference>
<dbReference type="InterPro" id="IPR030381">
    <property type="entry name" value="G_DYNAMIN_dom"/>
</dbReference>
<evidence type="ECO:0000256" key="12">
    <source>
        <dbReference type="RuleBase" id="RU003932"/>
    </source>
</evidence>
<dbReference type="PROSITE" id="PS00410">
    <property type="entry name" value="G_DYNAMIN_1"/>
    <property type="match status" value="1"/>
</dbReference>
<dbReference type="PROSITE" id="PS50003">
    <property type="entry name" value="PH_DOMAIN"/>
    <property type="match status" value="1"/>
</dbReference>
<dbReference type="SUPFAM" id="SSF52540">
    <property type="entry name" value="P-loop containing nucleoside triphosphate hydrolases"/>
    <property type="match status" value="1"/>
</dbReference>
<dbReference type="AlphaFoldDB" id="A0AAQ5X7B2"/>
<evidence type="ECO:0000256" key="4">
    <source>
        <dbReference type="ARBA" id="ARBA00022490"/>
    </source>
</evidence>
<protein>
    <recommendedName>
        <fullName evidence="3">Interferon-induced GTP-binding protein Mx</fullName>
        <ecNumber evidence="2">3.6.5.5</ecNumber>
    </recommendedName>
    <alternativeName>
        <fullName evidence="11">Interferon-inducible Mx protein</fullName>
    </alternativeName>
</protein>
<dbReference type="InterPro" id="IPR001849">
    <property type="entry name" value="PH_domain"/>
</dbReference>
<dbReference type="Gene3D" id="3.40.50.300">
    <property type="entry name" value="P-loop containing nucleotide triphosphate hydrolases"/>
    <property type="match status" value="1"/>
</dbReference>
<feature type="compositionally biased region" description="Pro residues" evidence="13">
    <location>
        <begin position="758"/>
        <end position="801"/>
    </location>
</feature>
<feature type="domain" description="Dynamin-type G" evidence="16">
    <location>
        <begin position="28"/>
        <end position="294"/>
    </location>
</feature>
<dbReference type="CDD" id="cd08771">
    <property type="entry name" value="DLP_1"/>
    <property type="match status" value="1"/>
</dbReference>
<keyword evidence="6" id="KW-0493">Microtubule</keyword>
<evidence type="ECO:0000256" key="11">
    <source>
        <dbReference type="ARBA" id="ARBA00031810"/>
    </source>
</evidence>
<evidence type="ECO:0000256" key="6">
    <source>
        <dbReference type="ARBA" id="ARBA00022701"/>
    </source>
</evidence>
<dbReference type="Gene3D" id="1.20.120.1240">
    <property type="entry name" value="Dynamin, middle domain"/>
    <property type="match status" value="1"/>
</dbReference>
<dbReference type="Pfam" id="PF00169">
    <property type="entry name" value="PH"/>
    <property type="match status" value="1"/>
</dbReference>
<evidence type="ECO:0000256" key="8">
    <source>
        <dbReference type="ARBA" id="ARBA00022801"/>
    </source>
</evidence>
<name>A0AAQ5X7B2_AMPOC</name>
<proteinExistence type="inferred from homology"/>
<dbReference type="SMART" id="SM00233">
    <property type="entry name" value="PH"/>
    <property type="match status" value="1"/>
</dbReference>
<dbReference type="PROSITE" id="PS51388">
    <property type="entry name" value="GED"/>
    <property type="match status" value="1"/>
</dbReference>
<dbReference type="InterPro" id="IPR027417">
    <property type="entry name" value="P-loop_NTPase"/>
</dbReference>
<feature type="domain" description="GED" evidence="15">
    <location>
        <begin position="632"/>
        <end position="724"/>
    </location>
</feature>
<evidence type="ECO:0000256" key="2">
    <source>
        <dbReference type="ARBA" id="ARBA00011980"/>
    </source>
</evidence>
<dbReference type="Pfam" id="PF01031">
    <property type="entry name" value="Dynamin_M"/>
    <property type="match status" value="1"/>
</dbReference>
<keyword evidence="7 12" id="KW-0547">Nucleotide-binding</keyword>
<evidence type="ECO:0000313" key="17">
    <source>
        <dbReference type="Ensembl" id="ENSAOCP00000036802.1"/>
    </source>
</evidence>
<feature type="domain" description="PH" evidence="14">
    <location>
        <begin position="501"/>
        <end position="607"/>
    </location>
</feature>
<dbReference type="Gene3D" id="2.30.29.30">
    <property type="entry name" value="Pleckstrin-homology domain (PH domain)/Phosphotyrosine-binding domain (PTB)"/>
    <property type="match status" value="1"/>
</dbReference>
<accession>A0AAQ5X7B2</accession>
<reference evidence="17 18" key="1">
    <citation type="submission" date="2022-01" db="EMBL/GenBank/DDBJ databases">
        <title>A chromosome-scale genome assembly of the false clownfish, Amphiprion ocellaris.</title>
        <authorList>
            <person name="Ryu T."/>
        </authorList>
    </citation>
    <scope>NUCLEOTIDE SEQUENCE [LARGE SCALE GENOMIC DNA]</scope>
</reference>
<keyword evidence="5" id="KW-0254">Endocytosis</keyword>
<keyword evidence="10" id="KW-0505">Motor protein</keyword>
<keyword evidence="18" id="KW-1185">Reference proteome</keyword>
<evidence type="ECO:0000256" key="7">
    <source>
        <dbReference type="ARBA" id="ARBA00022741"/>
    </source>
</evidence>
<evidence type="ECO:0000256" key="1">
    <source>
        <dbReference type="ARBA" id="ARBA00004496"/>
    </source>
</evidence>
<keyword evidence="8" id="KW-0378">Hydrolase</keyword>
<dbReference type="FunFam" id="3.40.50.300:FF:000045">
    <property type="entry name" value="dynamin-1 isoform X2"/>
    <property type="match status" value="1"/>
</dbReference>
<dbReference type="GO" id="GO:0008017">
    <property type="term" value="F:microtubule binding"/>
    <property type="evidence" value="ECO:0007669"/>
    <property type="project" value="TreeGrafter"/>
</dbReference>
<dbReference type="GO" id="GO:0031623">
    <property type="term" value="P:receptor internalization"/>
    <property type="evidence" value="ECO:0007669"/>
    <property type="project" value="TreeGrafter"/>
</dbReference>
<dbReference type="Ensembl" id="ENSAOCT00000072395.1">
    <property type="protein sequence ID" value="ENSAOCP00000036802.1"/>
    <property type="gene ID" value="ENSAOCG00000024108.2"/>
</dbReference>
<evidence type="ECO:0000256" key="3">
    <source>
        <dbReference type="ARBA" id="ARBA00015210"/>
    </source>
</evidence>
<dbReference type="SUPFAM" id="SSF50729">
    <property type="entry name" value="PH domain-like"/>
    <property type="match status" value="1"/>
</dbReference>
<dbReference type="PRINTS" id="PR00195">
    <property type="entry name" value="DYNAMIN"/>
</dbReference>
<dbReference type="Pfam" id="PF02212">
    <property type="entry name" value="GED"/>
    <property type="match status" value="1"/>
</dbReference>
<dbReference type="InterPro" id="IPR045063">
    <property type="entry name" value="Dynamin_N"/>
</dbReference>
<feature type="compositionally biased region" description="Low complexity" evidence="13">
    <location>
        <begin position="741"/>
        <end position="757"/>
    </location>
</feature>
<dbReference type="SMART" id="SM00053">
    <property type="entry name" value="DYNc"/>
    <property type="match status" value="1"/>
</dbReference>
<dbReference type="GO" id="GO:0005886">
    <property type="term" value="C:plasma membrane"/>
    <property type="evidence" value="ECO:0007669"/>
    <property type="project" value="TreeGrafter"/>
</dbReference>
<dbReference type="PANTHER" id="PTHR11566:SF32">
    <property type="entry name" value="DYNAMIN-1"/>
    <property type="match status" value="1"/>
</dbReference>
<reference evidence="17" key="2">
    <citation type="submission" date="2025-08" db="UniProtKB">
        <authorList>
            <consortium name="Ensembl"/>
        </authorList>
    </citation>
    <scope>IDENTIFICATION</scope>
</reference>
<dbReference type="InterPro" id="IPR011993">
    <property type="entry name" value="PH-like_dom_sf"/>
</dbReference>
<dbReference type="InterPro" id="IPR003130">
    <property type="entry name" value="GED"/>
</dbReference>
<reference evidence="17" key="3">
    <citation type="submission" date="2025-09" db="UniProtKB">
        <authorList>
            <consortium name="Ensembl"/>
        </authorList>
    </citation>
    <scope>IDENTIFICATION</scope>
</reference>
<dbReference type="GO" id="GO:0016185">
    <property type="term" value="P:synaptic vesicle budding from presynaptic endocytic zone membrane"/>
    <property type="evidence" value="ECO:0007669"/>
    <property type="project" value="TreeGrafter"/>
</dbReference>
<dbReference type="InterPro" id="IPR019762">
    <property type="entry name" value="Dynamin_GTPase_CS"/>
</dbReference>
<evidence type="ECO:0000256" key="5">
    <source>
        <dbReference type="ARBA" id="ARBA00022583"/>
    </source>
</evidence>
<dbReference type="PROSITE" id="PS51718">
    <property type="entry name" value="G_DYNAMIN_2"/>
    <property type="match status" value="1"/>
</dbReference>
<dbReference type="Pfam" id="PF00350">
    <property type="entry name" value="Dynamin_N"/>
    <property type="match status" value="1"/>
</dbReference>
<comment type="subcellular location">
    <subcellularLocation>
        <location evidence="1">Cytoplasm</location>
    </subcellularLocation>
</comment>
<dbReference type="InterPro" id="IPR022812">
    <property type="entry name" value="Dynamin"/>
</dbReference>
<feature type="region of interest" description="Disordered" evidence="13">
    <location>
        <begin position="726"/>
        <end position="807"/>
    </location>
</feature>